<dbReference type="EMBL" id="QMFB01000012">
    <property type="protein sequence ID" value="RAV19502.1"/>
    <property type="molecule type" value="Genomic_DNA"/>
</dbReference>
<keyword evidence="2" id="KW-1185">Reference proteome</keyword>
<protein>
    <submittedName>
        <fullName evidence="1">Uncharacterized protein</fullName>
    </submittedName>
</protein>
<evidence type="ECO:0000313" key="2">
    <source>
        <dbReference type="Proteomes" id="UP000250369"/>
    </source>
</evidence>
<dbReference type="Proteomes" id="UP000250369">
    <property type="component" value="Unassembled WGS sequence"/>
</dbReference>
<reference evidence="1 2" key="1">
    <citation type="journal article" date="2009" name="Int. J. Syst. Evol. Microbiol.">
        <title>Paenibacillus contaminans sp. nov., isolated from a contaminated laboratory plate.</title>
        <authorList>
            <person name="Chou J.H."/>
            <person name="Lee J.H."/>
            <person name="Lin M.C."/>
            <person name="Chang P.S."/>
            <person name="Arun A.B."/>
            <person name="Young C.C."/>
            <person name="Chen W.M."/>
        </authorList>
    </citation>
    <scope>NUCLEOTIDE SEQUENCE [LARGE SCALE GENOMIC DNA]</scope>
    <source>
        <strain evidence="1 2">CKOBP-6</strain>
    </source>
</reference>
<dbReference type="AlphaFoldDB" id="A0A329MIL0"/>
<sequence>MKLKFERCMRVNHSIENVNGIAEHVVRIYPPTSPYVHKTGRWPVSETETSLDAIWSGVFEARDSCEWFDADGIAVYSTDKEAFEAYCAELSADE</sequence>
<evidence type="ECO:0000313" key="1">
    <source>
        <dbReference type="EMBL" id="RAV19502.1"/>
    </source>
</evidence>
<name>A0A329MIL0_9BACL</name>
<accession>A0A329MIL0</accession>
<dbReference type="RefSeq" id="WP_113032863.1">
    <property type="nucleotide sequence ID" value="NZ_QMFB01000012.1"/>
</dbReference>
<organism evidence="1 2">
    <name type="scientific">Paenibacillus contaminans</name>
    <dbReference type="NCBI Taxonomy" id="450362"/>
    <lineage>
        <taxon>Bacteria</taxon>
        <taxon>Bacillati</taxon>
        <taxon>Bacillota</taxon>
        <taxon>Bacilli</taxon>
        <taxon>Bacillales</taxon>
        <taxon>Paenibacillaceae</taxon>
        <taxon>Paenibacillus</taxon>
    </lineage>
</organism>
<proteinExistence type="predicted"/>
<comment type="caution">
    <text evidence="1">The sequence shown here is derived from an EMBL/GenBank/DDBJ whole genome shotgun (WGS) entry which is preliminary data.</text>
</comment>
<gene>
    <name evidence="1" type="ORF">DQG23_21180</name>
</gene>